<reference evidence="2 3" key="1">
    <citation type="submission" date="2018-03" db="EMBL/GenBank/DDBJ databases">
        <title>Genome sequence of Clostridium luticellarii DSM 29923.</title>
        <authorList>
            <person name="Poehlein A."/>
            <person name="Daniel R."/>
        </authorList>
    </citation>
    <scope>NUCLEOTIDE SEQUENCE [LARGE SCALE GENOMIC DNA]</scope>
    <source>
        <strain evidence="2 3">DSM 29923</strain>
    </source>
</reference>
<comment type="caution">
    <text evidence="2">The sequence shown here is derived from an EMBL/GenBank/DDBJ whole genome shotgun (WGS) entry which is preliminary data.</text>
</comment>
<evidence type="ECO:0000256" key="1">
    <source>
        <dbReference type="SAM" id="Phobius"/>
    </source>
</evidence>
<gene>
    <name evidence="2" type="ORF">CLLU_10420</name>
</gene>
<keyword evidence="3" id="KW-1185">Reference proteome</keyword>
<dbReference type="EMBL" id="PVXP01000009">
    <property type="protein sequence ID" value="PRR86014.1"/>
    <property type="molecule type" value="Genomic_DNA"/>
</dbReference>
<sequence>MYTHIYTFFIIPILIILIFLLQRRLEKLELMVLYLTSKVIPKNQIEKALNEMSIKDLKGLIK</sequence>
<dbReference type="AlphaFoldDB" id="A0A2T0BQ54"/>
<dbReference type="Proteomes" id="UP000237798">
    <property type="component" value="Unassembled WGS sequence"/>
</dbReference>
<evidence type="ECO:0000313" key="2">
    <source>
        <dbReference type="EMBL" id="PRR86014.1"/>
    </source>
</evidence>
<evidence type="ECO:0000313" key="3">
    <source>
        <dbReference type="Proteomes" id="UP000237798"/>
    </source>
</evidence>
<feature type="transmembrane region" description="Helical" evidence="1">
    <location>
        <begin position="6"/>
        <end position="21"/>
    </location>
</feature>
<keyword evidence="1" id="KW-0812">Transmembrane</keyword>
<keyword evidence="1" id="KW-1133">Transmembrane helix</keyword>
<organism evidence="2 3">
    <name type="scientific">Clostridium luticellarii</name>
    <dbReference type="NCBI Taxonomy" id="1691940"/>
    <lineage>
        <taxon>Bacteria</taxon>
        <taxon>Bacillati</taxon>
        <taxon>Bacillota</taxon>
        <taxon>Clostridia</taxon>
        <taxon>Eubacteriales</taxon>
        <taxon>Clostridiaceae</taxon>
        <taxon>Clostridium</taxon>
    </lineage>
</organism>
<dbReference type="RefSeq" id="WP_106008517.1">
    <property type="nucleotide sequence ID" value="NZ_PVXP01000009.1"/>
</dbReference>
<protein>
    <submittedName>
        <fullName evidence="2">Uncharacterized protein</fullName>
    </submittedName>
</protein>
<keyword evidence="1" id="KW-0472">Membrane</keyword>
<name>A0A2T0BQ54_9CLOT</name>
<proteinExistence type="predicted"/>
<accession>A0A2T0BQ54</accession>